<dbReference type="PANTHER" id="PTHR37984:SF8">
    <property type="entry name" value="CCHC-TYPE DOMAIN-CONTAINING PROTEIN"/>
    <property type="match status" value="1"/>
</dbReference>
<organism evidence="4 6">
    <name type="scientific">Merluccius polli</name>
    <name type="common">Benguela hake</name>
    <name type="synonym">Merluccius cadenati</name>
    <dbReference type="NCBI Taxonomy" id="89951"/>
    <lineage>
        <taxon>Eukaryota</taxon>
        <taxon>Metazoa</taxon>
        <taxon>Chordata</taxon>
        <taxon>Craniata</taxon>
        <taxon>Vertebrata</taxon>
        <taxon>Euteleostomi</taxon>
        <taxon>Actinopterygii</taxon>
        <taxon>Neopterygii</taxon>
        <taxon>Teleostei</taxon>
        <taxon>Neoteleostei</taxon>
        <taxon>Acanthomorphata</taxon>
        <taxon>Zeiogadaria</taxon>
        <taxon>Gadariae</taxon>
        <taxon>Gadiformes</taxon>
        <taxon>Gadoidei</taxon>
        <taxon>Merlucciidae</taxon>
        <taxon>Merluccius</taxon>
    </lineage>
</organism>
<dbReference type="InterPro" id="IPR041588">
    <property type="entry name" value="Integrase_H2C2"/>
</dbReference>
<sequence>MNTQFEHPRIDWDAADLYKEFERFRSHVSFVFDGPLSELEAKQQAGWLGTWIGEQGREIYKTLTWADGEKENPARVLDKFANYVRPRKNKRIARHRFKQRKQGATESFDRFLKDLRLLLMDCEYADSDDMLIDAIIAGVKEKRVQERLLDKGEDLTLAKAIEIPQQFEMSQQQMRIVREEDSQVSSVATRTKHAAFAYKKPHNTVQTKPMQRQSGNEFKNCSKCGKHPQHAWNQGKCPAKGSVCSHCHKPNHWAAVCRSRSMSSVSVGPENSPEEEMLDINLTVEEVPVEIVADDKWSVDIRVLSQEVQFRIDTGAKCNTLTLDCYQLLLHTGELKRSNKMLRSYSNHKVKPIAAVDLPLKYKDREADAELEIVDIVQENVLSGTTAEALGLIVRLDSLQDGANGDKVSTNTEATPNLSTHTPVGLEDFPELTRTTGTLPGKYSIKIDPDAKGVVHPVRRQPVALKPKIVEKLNEMVKDGHIVKVDQPTEWVSSMVVVTRKDKIRICIDPSDLNKAIKREHYPMRTIEEVISTMPGAKVFSVLDAKSGFLQIELDEASSLLTTFNTPIGRFRWLRLPFVCYRRGKDMELPDTLSRAQLPDSTPETAGLECVSMLNFVSVSDQKYAELQERTQEELSLLQQTIQQGWPDNRREVPAPVQPYWDSRSQLAVSDGIVFKGLRIVVPPTMQRRMLELIHQSHLGIVKSKQRAREVLYWPGMSAEIENMIRNCGNKRAAKPRAALQPGDEVRMAPYPGSHKWTPGVVVQPHCAPRSYIVDSGGKRFRRNSQHLRASTAAANQSRHMCDEPWRETPGLPAVEEPQPPPAPPEHHSSSRVVASSFPQTRPGELYTTRRGRVVKPPDKLNL</sequence>
<proteinExistence type="predicted"/>
<evidence type="ECO:0000256" key="2">
    <source>
        <dbReference type="SAM" id="MobiDB-lite"/>
    </source>
</evidence>
<dbReference type="InterPro" id="IPR050951">
    <property type="entry name" value="Retrovirus_Pol_polyprotein"/>
</dbReference>
<name>A0AA47NTI6_MERPO</name>
<dbReference type="EMBL" id="JAOPHQ010004840">
    <property type="protein sequence ID" value="KAK0137961.1"/>
    <property type="molecule type" value="Genomic_DNA"/>
</dbReference>
<feature type="region of interest" description="Disordered" evidence="2">
    <location>
        <begin position="792"/>
        <end position="863"/>
    </location>
</feature>
<protein>
    <recommendedName>
        <fullName evidence="1">Gypsy retrotransposon integrase-like protein 1</fullName>
    </recommendedName>
</protein>
<evidence type="ECO:0000313" key="6">
    <source>
        <dbReference type="Proteomes" id="UP001174136"/>
    </source>
</evidence>
<reference evidence="4" key="1">
    <citation type="journal article" date="2023" name="Front. Mar. Sci.">
        <title>A new Merluccius polli reference genome to investigate the effects of global change in West African waters.</title>
        <authorList>
            <person name="Mateo J.L."/>
            <person name="Blanco-Fernandez C."/>
            <person name="Garcia-Vazquez E."/>
            <person name="Machado-Schiaffino G."/>
        </authorList>
    </citation>
    <scope>NUCLEOTIDE SEQUENCE</scope>
    <source>
        <strain evidence="4">C29</strain>
        <tissue evidence="4">Fin</tissue>
    </source>
</reference>
<dbReference type="Gene3D" id="3.10.10.10">
    <property type="entry name" value="HIV Type 1 Reverse Transcriptase, subunit A, domain 1"/>
    <property type="match status" value="1"/>
</dbReference>
<dbReference type="FunFam" id="1.10.340.70:FF:000003">
    <property type="entry name" value="Protein CBG25708"/>
    <property type="match status" value="1"/>
</dbReference>
<dbReference type="AlphaFoldDB" id="A0AA47NTI6"/>
<feature type="compositionally biased region" description="Polar residues" evidence="2">
    <location>
        <begin position="831"/>
        <end position="840"/>
    </location>
</feature>
<dbReference type="CDD" id="cd01647">
    <property type="entry name" value="RT_LTR"/>
    <property type="match status" value="1"/>
</dbReference>
<evidence type="ECO:0000313" key="4">
    <source>
        <dbReference type="EMBL" id="KAK0137961.1"/>
    </source>
</evidence>
<dbReference type="Proteomes" id="UP001174136">
    <property type="component" value="Unassembled WGS sequence"/>
</dbReference>
<dbReference type="Gene3D" id="1.10.340.70">
    <property type="match status" value="1"/>
</dbReference>
<dbReference type="EMBL" id="JAOPHQ010004561">
    <property type="protein sequence ID" value="KAK0138939.1"/>
    <property type="molecule type" value="Genomic_DNA"/>
</dbReference>
<dbReference type="InterPro" id="IPR043128">
    <property type="entry name" value="Rev_trsase/Diguanyl_cyclase"/>
</dbReference>
<gene>
    <name evidence="5" type="ORF">N1851_024525</name>
    <name evidence="4" type="ORF">N1851_025837</name>
</gene>
<accession>A0AA47NTI6</accession>
<dbReference type="Gene3D" id="3.30.70.270">
    <property type="match status" value="1"/>
</dbReference>
<evidence type="ECO:0000313" key="5">
    <source>
        <dbReference type="EMBL" id="KAK0138939.1"/>
    </source>
</evidence>
<dbReference type="InterPro" id="IPR043502">
    <property type="entry name" value="DNA/RNA_pol_sf"/>
</dbReference>
<dbReference type="CDD" id="cd05481">
    <property type="entry name" value="retropepsin_like_LTR_1"/>
    <property type="match status" value="1"/>
</dbReference>
<dbReference type="Pfam" id="PF17921">
    <property type="entry name" value="Integrase_H2C2"/>
    <property type="match status" value="1"/>
</dbReference>
<comment type="caution">
    <text evidence="4">The sequence shown here is derived from an EMBL/GenBank/DDBJ whole genome shotgun (WGS) entry which is preliminary data.</text>
</comment>
<feature type="domain" description="Integrase zinc-binding" evidence="3">
    <location>
        <begin position="682"/>
        <end position="729"/>
    </location>
</feature>
<dbReference type="PANTHER" id="PTHR37984">
    <property type="entry name" value="PROTEIN CBG26694"/>
    <property type="match status" value="1"/>
</dbReference>
<evidence type="ECO:0000256" key="1">
    <source>
        <dbReference type="ARBA" id="ARBA00039658"/>
    </source>
</evidence>
<evidence type="ECO:0000259" key="3">
    <source>
        <dbReference type="Pfam" id="PF17921"/>
    </source>
</evidence>
<keyword evidence="6" id="KW-1185">Reference proteome</keyword>
<dbReference type="SUPFAM" id="SSF56672">
    <property type="entry name" value="DNA/RNA polymerases"/>
    <property type="match status" value="1"/>
</dbReference>